<evidence type="ECO:0000256" key="1">
    <source>
        <dbReference type="SAM" id="Phobius"/>
    </source>
</evidence>
<keyword evidence="1" id="KW-0472">Membrane</keyword>
<sequence length="301" mass="33017">MKRKRGVIILAGVLVLLLVIYFALQSWNSEQEAKQEEEEEAAVVHVTQTDAEDITAISFDVGNGSIELVKEDGTWYYSPDRDFPLNQTYPEDFAEALGDITAERELVDGDELAAYGLDEPVYTVEYTDTDGNVTSIYFGDTANGDYYVTTGDTDSVYTVASSLIDDLNYQLSDMAVLDSFPSIGSGNLVKEVITQNGETTTYDSEDEEQEEDIAAIAGGLGAVDLTDAADYSVADEDLAGFGLDEASRTTVEVTYTEDDEEQLLTMYMGGSDEDGNRYVMINDSRIVYLISEEVCSNILNN</sequence>
<proteinExistence type="predicted"/>
<feature type="transmembrane region" description="Helical" evidence="1">
    <location>
        <begin position="7"/>
        <end position="24"/>
    </location>
</feature>
<evidence type="ECO:0000259" key="2">
    <source>
        <dbReference type="Pfam" id="PF14238"/>
    </source>
</evidence>
<feature type="domain" description="DUF4340" evidence="2">
    <location>
        <begin position="75"/>
        <end position="209"/>
    </location>
</feature>
<dbReference type="EMBL" id="JAJEQX010000001">
    <property type="protein sequence ID" value="MCC2252880.1"/>
    <property type="molecule type" value="Genomic_DNA"/>
</dbReference>
<gene>
    <name evidence="3" type="ORF">LKD70_00230</name>
</gene>
<comment type="caution">
    <text evidence="3">The sequence shown here is derived from an EMBL/GenBank/DDBJ whole genome shotgun (WGS) entry which is preliminary data.</text>
</comment>
<accession>A0ABS8FSA2</accession>
<evidence type="ECO:0000313" key="4">
    <source>
        <dbReference type="Proteomes" id="UP001198151"/>
    </source>
</evidence>
<keyword evidence="4" id="KW-1185">Reference proteome</keyword>
<dbReference type="InterPro" id="IPR025641">
    <property type="entry name" value="DUF4340"/>
</dbReference>
<name>A0ABS8FSA2_9FIRM</name>
<protein>
    <submittedName>
        <fullName evidence="3">DUF4340 domain-containing protein</fullName>
    </submittedName>
</protein>
<keyword evidence="1" id="KW-1133">Transmembrane helix</keyword>
<keyword evidence="1" id="KW-0812">Transmembrane</keyword>
<reference evidence="3 4" key="1">
    <citation type="submission" date="2021-10" db="EMBL/GenBank/DDBJ databases">
        <title>Anaerobic single-cell dispensing facilitates the cultivation of human gut bacteria.</title>
        <authorList>
            <person name="Afrizal A."/>
        </authorList>
    </citation>
    <scope>NUCLEOTIDE SEQUENCE [LARGE SCALE GENOMIC DNA]</scope>
    <source>
        <strain evidence="3 4">CLA-AA-H200</strain>
    </source>
</reference>
<dbReference type="Proteomes" id="UP001198151">
    <property type="component" value="Unassembled WGS sequence"/>
</dbReference>
<feature type="domain" description="DUF4340" evidence="2">
    <location>
        <begin position="211"/>
        <end position="292"/>
    </location>
</feature>
<dbReference type="RefSeq" id="WP_227706058.1">
    <property type="nucleotide sequence ID" value="NZ_JAJEQX010000001.1"/>
</dbReference>
<evidence type="ECO:0000313" key="3">
    <source>
        <dbReference type="EMBL" id="MCC2252880.1"/>
    </source>
</evidence>
<dbReference type="Pfam" id="PF14238">
    <property type="entry name" value="DUF4340"/>
    <property type="match status" value="2"/>
</dbReference>
<organism evidence="3 4">
    <name type="scientific">Ruminococcus turbiniformis</name>
    <dbReference type="NCBI Taxonomy" id="2881258"/>
    <lineage>
        <taxon>Bacteria</taxon>
        <taxon>Bacillati</taxon>
        <taxon>Bacillota</taxon>
        <taxon>Clostridia</taxon>
        <taxon>Eubacteriales</taxon>
        <taxon>Oscillospiraceae</taxon>
        <taxon>Ruminococcus</taxon>
    </lineage>
</organism>